<gene>
    <name evidence="1" type="ORF">TM448B02856_0016</name>
</gene>
<protein>
    <submittedName>
        <fullName evidence="1">Uncharacterized protein</fullName>
    </submittedName>
</protein>
<sequence length="75" mass="8730">MSRLLNSWELKDQLNEITMSTELKTEIDKFIKSNEVHGVQSFSNIIFRGNLHYIIDNINNPKLLKELTNLNAKGR</sequence>
<accession>A0A6M3XVH3</accession>
<dbReference type="AlphaFoldDB" id="A0A6M3XVH3"/>
<proteinExistence type="predicted"/>
<evidence type="ECO:0000313" key="1">
    <source>
        <dbReference type="EMBL" id="QJI01985.1"/>
    </source>
</evidence>
<reference evidence="1" key="1">
    <citation type="submission" date="2020-03" db="EMBL/GenBank/DDBJ databases">
        <title>The deep terrestrial virosphere.</title>
        <authorList>
            <person name="Holmfeldt K."/>
            <person name="Nilsson E."/>
            <person name="Simone D."/>
            <person name="Lopez-Fernandez M."/>
            <person name="Wu X."/>
            <person name="de Brujin I."/>
            <person name="Lundin D."/>
            <person name="Andersson A."/>
            <person name="Bertilsson S."/>
            <person name="Dopson M."/>
        </authorList>
    </citation>
    <scope>NUCLEOTIDE SEQUENCE</scope>
    <source>
        <strain evidence="1">TM448B02856</strain>
    </source>
</reference>
<dbReference type="EMBL" id="MT144966">
    <property type="protein sequence ID" value="QJI01985.1"/>
    <property type="molecule type" value="Genomic_DNA"/>
</dbReference>
<organism evidence="1">
    <name type="scientific">viral metagenome</name>
    <dbReference type="NCBI Taxonomy" id="1070528"/>
    <lineage>
        <taxon>unclassified sequences</taxon>
        <taxon>metagenomes</taxon>
        <taxon>organismal metagenomes</taxon>
    </lineage>
</organism>
<name>A0A6M3XVH3_9ZZZZ</name>